<comment type="function">
    <text evidence="3">Catalyzes the reversible isomerization-deamination of glucosamine 6-phosphate (GlcN6P) to form fructose 6-phosphate (Fru6P) and ammonium ion.</text>
</comment>
<feature type="active site" description="Proton acceptor; for enolization step" evidence="3">
    <location>
        <position position="67"/>
    </location>
</feature>
<dbReference type="Proteomes" id="UP001230005">
    <property type="component" value="Unassembled WGS sequence"/>
</dbReference>
<evidence type="ECO:0000256" key="3">
    <source>
        <dbReference type="HAMAP-Rule" id="MF_01241"/>
    </source>
</evidence>
<dbReference type="CDD" id="cd01399">
    <property type="entry name" value="GlcN6P_deaminase"/>
    <property type="match status" value="1"/>
</dbReference>
<keyword evidence="2 3" id="KW-0119">Carbohydrate metabolism</keyword>
<dbReference type="EMBL" id="JAUSUG010000014">
    <property type="protein sequence ID" value="MDQ0256085.1"/>
    <property type="molecule type" value="Genomic_DNA"/>
</dbReference>
<dbReference type="NCBIfam" id="TIGR00502">
    <property type="entry name" value="nagB"/>
    <property type="match status" value="1"/>
</dbReference>
<name>A0ABT9ZYP2_9BACI</name>
<accession>A0ABT9ZYP2</accession>
<protein>
    <recommendedName>
        <fullName evidence="3">Glucosamine-6-phosphate deaminase</fullName>
        <ecNumber evidence="3">3.5.99.6</ecNumber>
    </recommendedName>
    <alternativeName>
        <fullName evidence="3">GlcN6P deaminase</fullName>
        <shortName evidence="3">GNPDA</shortName>
    </alternativeName>
    <alternativeName>
        <fullName evidence="3">Glucosamine-6-phosphate isomerase</fullName>
    </alternativeName>
</protein>
<feature type="active site" description="For ring-opening step" evidence="3">
    <location>
        <position position="143"/>
    </location>
</feature>
<keyword evidence="1 3" id="KW-0378">Hydrolase</keyword>
<dbReference type="GO" id="GO:0004342">
    <property type="term" value="F:glucosamine-6-phosphate deaminase activity"/>
    <property type="evidence" value="ECO:0007669"/>
    <property type="project" value="UniProtKB-EC"/>
</dbReference>
<dbReference type="PROSITE" id="PS01161">
    <property type="entry name" value="GLC_GALNAC_ISOMERASE"/>
    <property type="match status" value="1"/>
</dbReference>
<reference evidence="5 6" key="1">
    <citation type="submission" date="2023-07" db="EMBL/GenBank/DDBJ databases">
        <title>Genomic Encyclopedia of Type Strains, Phase IV (KMG-IV): sequencing the most valuable type-strain genomes for metagenomic binning, comparative biology and taxonomic classification.</title>
        <authorList>
            <person name="Goeker M."/>
        </authorList>
    </citation>
    <scope>NUCLEOTIDE SEQUENCE [LARGE SCALE GENOMIC DNA]</scope>
    <source>
        <strain evidence="5 6">DSM 9768</strain>
    </source>
</reference>
<comment type="caution">
    <text evidence="5">The sequence shown here is derived from an EMBL/GenBank/DDBJ whole genome shotgun (WGS) entry which is preliminary data.</text>
</comment>
<gene>
    <name evidence="3" type="primary">nagB</name>
    <name evidence="5" type="ORF">J2S74_003484</name>
</gene>
<feature type="active site" description="Proton acceptor; for ring-opening step" evidence="3">
    <location>
        <position position="138"/>
    </location>
</feature>
<dbReference type="InterPro" id="IPR004547">
    <property type="entry name" value="Glucosamine6P_isomerase"/>
</dbReference>
<comment type="pathway">
    <text evidence="3">Amino-sugar metabolism; N-acetylneuraminate degradation; D-fructose 6-phosphate from N-acetylneuraminate: step 5/5.</text>
</comment>
<proteinExistence type="inferred from homology"/>
<dbReference type="HAMAP" id="MF_01241">
    <property type="entry name" value="GlcN6P_deamin"/>
    <property type="match status" value="1"/>
</dbReference>
<dbReference type="Pfam" id="PF01182">
    <property type="entry name" value="Glucosamine_iso"/>
    <property type="match status" value="1"/>
</dbReference>
<dbReference type="SUPFAM" id="SSF100950">
    <property type="entry name" value="NagB/RpiA/CoA transferase-like"/>
    <property type="match status" value="1"/>
</dbReference>
<dbReference type="PANTHER" id="PTHR11280">
    <property type="entry name" value="GLUCOSAMINE-6-PHOSPHATE ISOMERASE"/>
    <property type="match status" value="1"/>
</dbReference>
<dbReference type="InterPro" id="IPR037171">
    <property type="entry name" value="NagB/RpiA_transferase-like"/>
</dbReference>
<dbReference type="RefSeq" id="WP_307327665.1">
    <property type="nucleotide sequence ID" value="NZ_JAUSUG010000014.1"/>
</dbReference>
<keyword evidence="6" id="KW-1185">Reference proteome</keyword>
<dbReference type="InterPro" id="IPR018321">
    <property type="entry name" value="Glucosamine6P_isomerase_CS"/>
</dbReference>
<comment type="caution">
    <text evidence="3">Lacks conserved residue(s) required for the propagation of feature annotation.</text>
</comment>
<dbReference type="PANTHER" id="PTHR11280:SF5">
    <property type="entry name" value="GLUCOSAMINE-6-PHOSPHATE ISOMERASE"/>
    <property type="match status" value="1"/>
</dbReference>
<feature type="domain" description="Glucosamine/galactosamine-6-phosphate isomerase" evidence="4">
    <location>
        <begin position="22"/>
        <end position="226"/>
    </location>
</feature>
<comment type="similarity">
    <text evidence="3">Belongs to the glucosamine/galactosamine-6-phosphate isomerase family. NagB subfamily.</text>
</comment>
<dbReference type="EC" id="3.5.99.6" evidence="3"/>
<feature type="active site" description="For ring-opening step" evidence="3">
    <location>
        <position position="136"/>
    </location>
</feature>
<evidence type="ECO:0000313" key="6">
    <source>
        <dbReference type="Proteomes" id="UP001230005"/>
    </source>
</evidence>
<organism evidence="5 6">
    <name type="scientific">Evansella vedderi</name>
    <dbReference type="NCBI Taxonomy" id="38282"/>
    <lineage>
        <taxon>Bacteria</taxon>
        <taxon>Bacillati</taxon>
        <taxon>Bacillota</taxon>
        <taxon>Bacilli</taxon>
        <taxon>Bacillales</taxon>
        <taxon>Bacillaceae</taxon>
        <taxon>Evansella</taxon>
    </lineage>
</organism>
<dbReference type="InterPro" id="IPR006148">
    <property type="entry name" value="Glc/Gal-6P_isomerase"/>
</dbReference>
<evidence type="ECO:0000259" key="4">
    <source>
        <dbReference type="Pfam" id="PF01182"/>
    </source>
</evidence>
<evidence type="ECO:0000313" key="5">
    <source>
        <dbReference type="EMBL" id="MDQ0256085.1"/>
    </source>
</evidence>
<dbReference type="Gene3D" id="3.40.50.1360">
    <property type="match status" value="1"/>
</dbReference>
<evidence type="ECO:0000256" key="2">
    <source>
        <dbReference type="ARBA" id="ARBA00023277"/>
    </source>
</evidence>
<sequence>MEVIGVKDFNEMSKRAAQFVYEDLVNRRIKVMGMATGGTPIGFYKQLVRLYKKGDFSFKGIQTVNLDEYVGLSPENPNSYHQYMYQHLFQHIDIQRDQTHLPNGAAEDLERECVRYEQLIEELGGIDLQLLGIGENGHIGFNEPGTSFHSNTHVVNLTTATREANARYFNDRREVPKQAITMGIDTIMKSKKILLLASGKEKAQAIYRLLYDKVDESCPATILQRHPNITIIADNEALSLVTITDRKLN</sequence>
<evidence type="ECO:0000256" key="1">
    <source>
        <dbReference type="ARBA" id="ARBA00022801"/>
    </source>
</evidence>
<comment type="catalytic activity">
    <reaction evidence="3">
        <text>alpha-D-glucosamine 6-phosphate + H2O = beta-D-fructose 6-phosphate + NH4(+)</text>
        <dbReference type="Rhea" id="RHEA:12172"/>
        <dbReference type="ChEBI" id="CHEBI:15377"/>
        <dbReference type="ChEBI" id="CHEBI:28938"/>
        <dbReference type="ChEBI" id="CHEBI:57634"/>
        <dbReference type="ChEBI" id="CHEBI:75989"/>
        <dbReference type="EC" id="3.5.99.6"/>
    </reaction>
</comment>